<evidence type="ECO:0000256" key="1">
    <source>
        <dbReference type="SAM" id="Phobius"/>
    </source>
</evidence>
<feature type="transmembrane region" description="Helical" evidence="1">
    <location>
        <begin position="42"/>
        <end position="62"/>
    </location>
</feature>
<protein>
    <submittedName>
        <fullName evidence="2">Uncharacterized protein</fullName>
    </submittedName>
</protein>
<keyword evidence="1" id="KW-1133">Transmembrane helix</keyword>
<name>A0A6N4V0N6_9MYCO</name>
<keyword evidence="1" id="KW-0812">Transmembrane</keyword>
<dbReference type="RefSeq" id="WP_163672086.1">
    <property type="nucleotide sequence ID" value="NZ_AP022570.1"/>
</dbReference>
<accession>A0A6N4V0N6</accession>
<feature type="transmembrane region" description="Helical" evidence="1">
    <location>
        <begin position="12"/>
        <end position="36"/>
    </location>
</feature>
<organism evidence="2 3">
    <name type="scientific">Mycolicibacterium poriferae</name>
    <dbReference type="NCBI Taxonomy" id="39694"/>
    <lineage>
        <taxon>Bacteria</taxon>
        <taxon>Bacillati</taxon>
        <taxon>Actinomycetota</taxon>
        <taxon>Actinomycetes</taxon>
        <taxon>Mycobacteriales</taxon>
        <taxon>Mycobacteriaceae</taxon>
        <taxon>Mycolicibacterium</taxon>
    </lineage>
</organism>
<sequence>MSTTVLPLARSHWLFQLAGSSVAITAALLLGAAVVANVASLVYLPLAVVALALFGAVFTAAVQALATDGLLLGEQGFTHAGRDYRWADVAEFTPVGFLAKSHVRIVFRPDVEPGFRCRLAHQLGRVGVFDPATHIPLRGYRTGGESLAAVLHQRLNTR</sequence>
<dbReference type="AlphaFoldDB" id="A0A6N4V0N6"/>
<reference evidence="2 3" key="1">
    <citation type="journal article" date="2019" name="Emerg. Microbes Infect.">
        <title>Comprehensive subspecies identification of 175 nontuberculous mycobacteria species based on 7547 genomic profiles.</title>
        <authorList>
            <person name="Matsumoto Y."/>
            <person name="Kinjo T."/>
            <person name="Motooka D."/>
            <person name="Nabeya D."/>
            <person name="Jung N."/>
            <person name="Uechi K."/>
            <person name="Horii T."/>
            <person name="Iida T."/>
            <person name="Fujita J."/>
            <person name="Nakamura S."/>
        </authorList>
    </citation>
    <scope>NUCLEOTIDE SEQUENCE [LARGE SCALE GENOMIC DNA]</scope>
    <source>
        <strain evidence="2 3">JCM 12603</strain>
    </source>
</reference>
<dbReference type="Proteomes" id="UP000466785">
    <property type="component" value="Chromosome"/>
</dbReference>
<keyword evidence="1" id="KW-0472">Membrane</keyword>
<dbReference type="KEGG" id="mpof:MPOR_01380"/>
<dbReference type="EMBL" id="AP022570">
    <property type="protein sequence ID" value="BBX49112.1"/>
    <property type="molecule type" value="Genomic_DNA"/>
</dbReference>
<proteinExistence type="predicted"/>
<evidence type="ECO:0000313" key="3">
    <source>
        <dbReference type="Proteomes" id="UP000466785"/>
    </source>
</evidence>
<gene>
    <name evidence="2" type="ORF">MPOR_01380</name>
</gene>
<keyword evidence="3" id="KW-1185">Reference proteome</keyword>
<evidence type="ECO:0000313" key="2">
    <source>
        <dbReference type="EMBL" id="BBX49112.1"/>
    </source>
</evidence>